<organism evidence="2 3">
    <name type="scientific">Bryocella elongata</name>
    <dbReference type="NCBI Taxonomy" id="863522"/>
    <lineage>
        <taxon>Bacteria</taxon>
        <taxon>Pseudomonadati</taxon>
        <taxon>Acidobacteriota</taxon>
        <taxon>Terriglobia</taxon>
        <taxon>Terriglobales</taxon>
        <taxon>Acidobacteriaceae</taxon>
        <taxon>Bryocella</taxon>
    </lineage>
</organism>
<protein>
    <submittedName>
        <fullName evidence="2">Uncharacterized protein</fullName>
    </submittedName>
</protein>
<keyword evidence="1" id="KW-0812">Transmembrane</keyword>
<accession>A0A1H5UYP2</accession>
<evidence type="ECO:0000313" key="3">
    <source>
        <dbReference type="Proteomes" id="UP000236728"/>
    </source>
</evidence>
<name>A0A1H5UYP2_9BACT</name>
<keyword evidence="1" id="KW-1133">Transmembrane helix</keyword>
<keyword evidence="3" id="KW-1185">Reference proteome</keyword>
<evidence type="ECO:0000313" key="2">
    <source>
        <dbReference type="EMBL" id="SEF79571.1"/>
    </source>
</evidence>
<dbReference type="EMBL" id="FNVA01000001">
    <property type="protein sequence ID" value="SEF79571.1"/>
    <property type="molecule type" value="Genomic_DNA"/>
</dbReference>
<keyword evidence="1" id="KW-0472">Membrane</keyword>
<sequence>MAPAPPQKQKRPLRVYQMSDDDDYFYKHPNTVLFEYLGAIGLILLVLLLALWIASAIW</sequence>
<dbReference type="RefSeq" id="WP_160115025.1">
    <property type="nucleotide sequence ID" value="NZ_FNVA01000001.1"/>
</dbReference>
<proteinExistence type="predicted"/>
<gene>
    <name evidence="2" type="ORF">SAMN05421819_1246</name>
</gene>
<dbReference type="AlphaFoldDB" id="A0A1H5UYP2"/>
<reference evidence="2 3" key="1">
    <citation type="submission" date="2016-10" db="EMBL/GenBank/DDBJ databases">
        <authorList>
            <person name="de Groot N.N."/>
        </authorList>
    </citation>
    <scope>NUCLEOTIDE SEQUENCE [LARGE SCALE GENOMIC DNA]</scope>
    <source>
        <strain evidence="2 3">DSM 22489</strain>
    </source>
</reference>
<dbReference type="Proteomes" id="UP000236728">
    <property type="component" value="Unassembled WGS sequence"/>
</dbReference>
<feature type="transmembrane region" description="Helical" evidence="1">
    <location>
        <begin position="36"/>
        <end position="57"/>
    </location>
</feature>
<evidence type="ECO:0000256" key="1">
    <source>
        <dbReference type="SAM" id="Phobius"/>
    </source>
</evidence>